<organism evidence="3 4">
    <name type="scientific">Trametes pubescens</name>
    <name type="common">White-rot fungus</name>
    <dbReference type="NCBI Taxonomy" id="154538"/>
    <lineage>
        <taxon>Eukaryota</taxon>
        <taxon>Fungi</taxon>
        <taxon>Dikarya</taxon>
        <taxon>Basidiomycota</taxon>
        <taxon>Agaricomycotina</taxon>
        <taxon>Agaricomycetes</taxon>
        <taxon>Polyporales</taxon>
        <taxon>Polyporaceae</taxon>
        <taxon>Trametes</taxon>
    </lineage>
</organism>
<protein>
    <recommendedName>
        <fullName evidence="2">Fungal-type protein kinase domain-containing protein</fullName>
    </recommendedName>
</protein>
<dbReference type="AlphaFoldDB" id="A0A1M2VFB0"/>
<accession>A0A1M2VFB0</accession>
<feature type="region of interest" description="Disordered" evidence="1">
    <location>
        <begin position="770"/>
        <end position="789"/>
    </location>
</feature>
<keyword evidence="4" id="KW-1185">Reference proteome</keyword>
<feature type="domain" description="Fungal-type protein kinase" evidence="2">
    <location>
        <begin position="142"/>
        <end position="565"/>
    </location>
</feature>
<dbReference type="OrthoDB" id="2755887at2759"/>
<evidence type="ECO:0000313" key="3">
    <source>
        <dbReference type="EMBL" id="OJT06223.1"/>
    </source>
</evidence>
<comment type="caution">
    <text evidence="3">The sequence shown here is derived from an EMBL/GenBank/DDBJ whole genome shotgun (WGS) entry which is preliminary data.</text>
</comment>
<dbReference type="OMA" id="RAMETHE"/>
<evidence type="ECO:0000259" key="2">
    <source>
        <dbReference type="Pfam" id="PF17667"/>
    </source>
</evidence>
<dbReference type="Pfam" id="PF17667">
    <property type="entry name" value="Pkinase_fungal"/>
    <property type="match status" value="1"/>
</dbReference>
<name>A0A1M2VFB0_TRAPU</name>
<dbReference type="InterPro" id="IPR040976">
    <property type="entry name" value="Pkinase_fungal"/>
</dbReference>
<gene>
    <name evidence="3" type="ORF">TRAPUB_2904</name>
</gene>
<reference evidence="3 4" key="1">
    <citation type="submission" date="2016-10" db="EMBL/GenBank/DDBJ databases">
        <title>Genome sequence of the basidiomycete white-rot fungus Trametes pubescens.</title>
        <authorList>
            <person name="Makela M.R."/>
            <person name="Granchi Z."/>
            <person name="Peng M."/>
            <person name="De Vries R.P."/>
            <person name="Grigoriev I."/>
            <person name="Riley R."/>
            <person name="Hilden K."/>
        </authorList>
    </citation>
    <scope>NUCLEOTIDE SEQUENCE [LARGE SCALE GENOMIC DNA]</scope>
    <source>
        <strain evidence="3 4">FBCC735</strain>
    </source>
</reference>
<proteinExistence type="predicted"/>
<sequence length="821" mass="92113">MAVYMSFNTFLSTFFPSPGKENLGEPERRLHLSHNAVQPLGEAKDEHELAVTFAQLVNSSTKYGATLCPGFNVALGKSRWDPNTDGPPKVAGAFYPADDTPNDGLPHWGKQRLLIDFTVGGPAADPFDDEDWSAAARKRADRYIAHALAHQQRTALYTLLVNGSSIRLARWDRSGVIYTEAMDYVESPAALRDVLWAFSRLSCEAQGLDPTATPLSCEDEDYQLMDEFAKPRETDLAEGEGEETQIPKASKKAPRVFAYVRRMFAESIQDEGPRYRLLVPKKNGRDGHAFLVGTPTFVAPGAVGRATRGYVALDLEGGRFVFLKDTWLPQCEDNLDQMLEGKALKKLNKAEVKNVPTLVAHGVLDQLTQTAYYWGARNGRPKFQRAYASYTEGLTGRPASVTTSRSYGTSYSARSGGSGSRPASLRGFRHYRIVVEEVCMPLHSFRTGKQLLSVVKDCVDAHCEAYKTRSRILHCDIGDGNILILPTLFKVRSGLYTVKWKGVLTDWELAKCMPYIGGELPSPRRRRPTVTGSWHSFAAAHALDNPYALAQVDNELESFLHVLHYNGLRYLRHECTDVPQTIAAHFGEHILEDGRVQDEHALFPYPLPRCQPLKRESMREGVLHVANPPRWDGGLPSGGSELRAAQEKQGAYEFYVVDKDGFSNMHPLNKVLRTAMRWVSARYQADEARILPLLRAPYARAMETHEPLRVLMDEALAKQWPDDDRVGDQLEQECVILGEEDKSLVEVQSETQESVGEAVADPWLIQEEGRTERRVQEREKPVSEEPPCKRLKRDEPIVYRPSVFPSFMRGLRLSGRRSVRA</sequence>
<dbReference type="Proteomes" id="UP000184267">
    <property type="component" value="Unassembled WGS sequence"/>
</dbReference>
<evidence type="ECO:0000313" key="4">
    <source>
        <dbReference type="Proteomes" id="UP000184267"/>
    </source>
</evidence>
<evidence type="ECO:0000256" key="1">
    <source>
        <dbReference type="SAM" id="MobiDB-lite"/>
    </source>
</evidence>
<dbReference type="EMBL" id="MNAD01001337">
    <property type="protein sequence ID" value="OJT06223.1"/>
    <property type="molecule type" value="Genomic_DNA"/>
</dbReference>